<comment type="caution">
    <text evidence="4">The sequence shown here is derived from an EMBL/GenBank/DDBJ whole genome shotgun (WGS) entry which is preliminary data.</text>
</comment>
<proteinExistence type="inferred from homology"/>
<dbReference type="GO" id="GO:0008168">
    <property type="term" value="F:methyltransferase activity"/>
    <property type="evidence" value="ECO:0007669"/>
    <property type="project" value="UniProtKB-KW"/>
</dbReference>
<evidence type="ECO:0000313" key="4">
    <source>
        <dbReference type="EMBL" id="GGN46412.1"/>
    </source>
</evidence>
<dbReference type="Proteomes" id="UP000605099">
    <property type="component" value="Unassembled WGS sequence"/>
</dbReference>
<evidence type="ECO:0000259" key="2">
    <source>
        <dbReference type="Pfam" id="PF13871"/>
    </source>
</evidence>
<organism evidence="4 5">
    <name type="scientific">Novosphingobium indicum</name>
    <dbReference type="NCBI Taxonomy" id="462949"/>
    <lineage>
        <taxon>Bacteria</taxon>
        <taxon>Pseudomonadati</taxon>
        <taxon>Pseudomonadota</taxon>
        <taxon>Alphaproteobacteria</taxon>
        <taxon>Sphingomonadales</taxon>
        <taxon>Sphingomonadaceae</taxon>
        <taxon>Novosphingobium</taxon>
    </lineage>
</organism>
<accession>A0ABQ2JJC6</accession>
<feature type="domain" description="Strawberry notch helicase C" evidence="2">
    <location>
        <begin position="879"/>
        <end position="1133"/>
    </location>
</feature>
<dbReference type="InterPro" id="IPR027417">
    <property type="entry name" value="P-loop_NTPase"/>
</dbReference>
<dbReference type="RefSeq" id="WP_188818900.1">
    <property type="nucleotide sequence ID" value="NZ_BMLK01000005.1"/>
</dbReference>
<gene>
    <name evidence="4" type="ORF">GCM10011349_13550</name>
</gene>
<name>A0ABQ2JJC6_9SPHN</name>
<dbReference type="Gene3D" id="3.40.50.300">
    <property type="entry name" value="P-loop containing nucleotide triphosphate hydrolases"/>
    <property type="match status" value="1"/>
</dbReference>
<dbReference type="InterPro" id="IPR029063">
    <property type="entry name" value="SAM-dependent_MTases_sf"/>
</dbReference>
<reference evidence="5" key="1">
    <citation type="journal article" date="2019" name="Int. J. Syst. Evol. Microbiol.">
        <title>The Global Catalogue of Microorganisms (GCM) 10K type strain sequencing project: providing services to taxonomists for standard genome sequencing and annotation.</title>
        <authorList>
            <consortium name="The Broad Institute Genomics Platform"/>
            <consortium name="The Broad Institute Genome Sequencing Center for Infectious Disease"/>
            <person name="Wu L."/>
            <person name="Ma J."/>
        </authorList>
    </citation>
    <scope>NUCLEOTIDE SEQUENCE [LARGE SCALE GENOMIC DNA]</scope>
    <source>
        <strain evidence="5">CGMCC 1.6784</strain>
    </source>
</reference>
<dbReference type="InterPro" id="IPR026741">
    <property type="entry name" value="SNO"/>
</dbReference>
<keyword evidence="4" id="KW-0808">Transferase</keyword>
<dbReference type="SUPFAM" id="SSF53335">
    <property type="entry name" value="S-adenosyl-L-methionine-dependent methyltransferases"/>
    <property type="match status" value="1"/>
</dbReference>
<dbReference type="InterPro" id="IPR039187">
    <property type="entry name" value="SNO_AAA"/>
</dbReference>
<dbReference type="InterPro" id="IPR026937">
    <property type="entry name" value="SBNO_Helicase_C_dom"/>
</dbReference>
<evidence type="ECO:0000313" key="5">
    <source>
        <dbReference type="Proteomes" id="UP000605099"/>
    </source>
</evidence>
<dbReference type="GO" id="GO:0032259">
    <property type="term" value="P:methylation"/>
    <property type="evidence" value="ECO:0007669"/>
    <property type="project" value="UniProtKB-KW"/>
</dbReference>
<comment type="similarity">
    <text evidence="1">Belongs to the SBNO family.</text>
</comment>
<dbReference type="SUPFAM" id="SSF52540">
    <property type="entry name" value="P-loop containing nucleoside triphosphate hydrolases"/>
    <property type="match status" value="1"/>
</dbReference>
<dbReference type="PANTHER" id="PTHR12706:SF30">
    <property type="entry name" value="PROTEIN STRAWBERRY NOTCH-RELATED"/>
    <property type="match status" value="1"/>
</dbReference>
<dbReference type="EMBL" id="BMLK01000005">
    <property type="protein sequence ID" value="GGN46412.1"/>
    <property type="molecule type" value="Genomic_DNA"/>
</dbReference>
<evidence type="ECO:0000256" key="1">
    <source>
        <dbReference type="ARBA" id="ARBA00006992"/>
    </source>
</evidence>
<dbReference type="Gene3D" id="3.40.50.150">
    <property type="entry name" value="Vaccinia Virus protein VP39"/>
    <property type="match status" value="1"/>
</dbReference>
<dbReference type="PANTHER" id="PTHR12706">
    <property type="entry name" value="STRAWBERRY NOTCH-RELATED"/>
    <property type="match status" value="1"/>
</dbReference>
<dbReference type="Pfam" id="PF13871">
    <property type="entry name" value="Helicase_C_4"/>
    <property type="match status" value="1"/>
</dbReference>
<keyword evidence="5" id="KW-1185">Reference proteome</keyword>
<sequence length="1412" mass="153657">MTITISRADAILSAARTLAAKLLLAIPIDRAALSEAMSEASGGSDADGFWQQRDSFEALEAAVVLAVPELIRGCDALAAIRALEALSRELPTHTVRSECQIAFQQFSTPPALAMLAVHLAQLSPDDVLLEPSAGTGILAMLAQPHVDRLLLNELEPTRAELLEGLFPGVPVTCHDGAKLTALLAGAQRPSVILMNPPFSVSQSRGEDPNTAARHLRSALDFLRLGGRIVSVMPDWFAPTARGGEAFRHTLQGARVALSLRLDKGGYAKHGTGIAVRMLVIDKVAGDGTVSSINRPSSGELLAAISSVPPRMPPREAQQSAVPRATKLGFFRSVKTGPVRPVVIRAAQTSEVRPVAYEVLDEPAPMGEQRGVYADYRPSRMVLPEAGEHPTHLVESAAMASIAAPKPQYVPHLPERTVTAGLLSAAQLETVIYAGEAWSRDLQGRFSHPAGEVALKEDPDGQLYRTGFFLGDGTGAGKGRQAAACILDQWLKGNRRHIWISKNAPLLEDAQRDWSAIGGLPANILDISRWKIGKEITAPEGILFVPYGTLRSSRVEDTRLDQIVRWAGADFEGVVVFDEAHEMGGVAGGEGALGQKEGSLQGIAGVLLQNTLPRARVLYASATGASDVNNLAYAVRLGLWGPGTAFATREQFICEIRDGGIAAMELVARDLKASGLYLARALSFAGVEYDILRHELTPEQIAIYDTYSQAWTIIHQNLEAALELTGIVDGFEDRTLNSGAKAAARSRFEGTKQRFFSQVLLSMKLPSIYPAIDEHLAQDESVVVQLVSTAESILNRRLNELEPEERETLDITTDCKEYVVDYLGRAFPTRQMEEYVDELGDVRSRPMYDEAGNPVINPDAEAKRDELLEYICAMPPIPTALDALLEHYGVTAVAEVTGRTKRLARDGSGQQRLESRSPRTNLAETSAFMTGAKRILVFSDAGGTGRSYHASLDVKNQQRRVHLLLEPGWRADRAIQGLGRTHRTHQACPPLFRPVTTDCKGEARFTSTIARRLDALGALTRGQRQTGGQGMFDASDNLESNYAKHALHDWYGLLATGKLKSTSLQEFETISGLELTDRDGVLSENLPPIQRWLNRILAMKIAVQNAIFDEFLTLVETRAAAAREAGTFDIGVETIAVETCEVLSDTVIRTDPVTGATSHLLELSLTQRRKLTSLERVMAIAAHHDKPRFLHNARSDKVALCSPAPSHMDDEGNYIRRFELVRPLRSEYILAERLAESAWEDIEGADFEARWQAEYAAAENQLVTETVYLATGLLLPIWGALPKEDLTVNRIVDQTGASWLGRHVHDLFVDATLERLGVSRKAQVDPGKIVQAILGGGSWKAPHPKNFTIRTSRVNGARRIEIADVEPGRIAGLKAIGCFTEIIAYKTRVFVPLEKAEAVLAAVVGRLGGEPPC</sequence>
<keyword evidence="4" id="KW-0489">Methyltransferase</keyword>
<dbReference type="PRINTS" id="PR00507">
    <property type="entry name" value="N12N6MTFRASE"/>
</dbReference>
<protein>
    <submittedName>
        <fullName evidence="4">Methylase</fullName>
    </submittedName>
</protein>
<dbReference type="Pfam" id="PF13872">
    <property type="entry name" value="AAA_34"/>
    <property type="match status" value="1"/>
</dbReference>
<evidence type="ECO:0000259" key="3">
    <source>
        <dbReference type="Pfam" id="PF13872"/>
    </source>
</evidence>
<feature type="domain" description="Strawberry notch AAA" evidence="3">
    <location>
        <begin position="387"/>
        <end position="705"/>
    </location>
</feature>